<keyword evidence="3" id="KW-1185">Reference proteome</keyword>
<feature type="compositionally biased region" description="Basic and acidic residues" evidence="1">
    <location>
        <begin position="140"/>
        <end position="179"/>
    </location>
</feature>
<feature type="compositionally biased region" description="Low complexity" evidence="1">
    <location>
        <begin position="42"/>
        <end position="53"/>
    </location>
</feature>
<feature type="compositionally biased region" description="Basic and acidic residues" evidence="1">
    <location>
        <begin position="55"/>
        <end position="91"/>
    </location>
</feature>
<evidence type="ECO:0000313" key="3">
    <source>
        <dbReference type="Proteomes" id="UP000267145"/>
    </source>
</evidence>
<feature type="compositionally biased region" description="Acidic residues" evidence="1">
    <location>
        <begin position="411"/>
        <end position="420"/>
    </location>
</feature>
<dbReference type="RefSeq" id="XP_028496349.1">
    <property type="nucleotide sequence ID" value="XM_028639307.1"/>
</dbReference>
<gene>
    <name evidence="2" type="ORF">D7B24_005148</name>
</gene>
<feature type="region of interest" description="Disordered" evidence="1">
    <location>
        <begin position="443"/>
        <end position="488"/>
    </location>
</feature>
<organism evidence="2 3">
    <name type="scientific">Verticillium nonalfalfae</name>
    <dbReference type="NCBI Taxonomy" id="1051616"/>
    <lineage>
        <taxon>Eukaryota</taxon>
        <taxon>Fungi</taxon>
        <taxon>Dikarya</taxon>
        <taxon>Ascomycota</taxon>
        <taxon>Pezizomycotina</taxon>
        <taxon>Sordariomycetes</taxon>
        <taxon>Hypocreomycetidae</taxon>
        <taxon>Glomerellales</taxon>
        <taxon>Plectosphaerellaceae</taxon>
        <taxon>Verticillium</taxon>
    </lineage>
</organism>
<protein>
    <recommendedName>
        <fullName evidence="4">M protein repeat protein</fullName>
    </recommendedName>
</protein>
<evidence type="ECO:0008006" key="4">
    <source>
        <dbReference type="Google" id="ProtNLM"/>
    </source>
</evidence>
<feature type="compositionally biased region" description="Low complexity" evidence="1">
    <location>
        <begin position="92"/>
        <end position="105"/>
    </location>
</feature>
<comment type="caution">
    <text evidence="2">The sequence shown here is derived from an EMBL/GenBank/DDBJ whole genome shotgun (WGS) entry which is preliminary data.</text>
</comment>
<proteinExistence type="predicted"/>
<feature type="compositionally biased region" description="Basic and acidic residues" evidence="1">
    <location>
        <begin position="1"/>
        <end position="22"/>
    </location>
</feature>
<feature type="region of interest" description="Disordered" evidence="1">
    <location>
        <begin position="393"/>
        <end position="420"/>
    </location>
</feature>
<feature type="region of interest" description="Disordered" evidence="1">
    <location>
        <begin position="1"/>
        <end position="240"/>
    </location>
</feature>
<dbReference type="Proteomes" id="UP000267145">
    <property type="component" value="Unassembled WGS sequence"/>
</dbReference>
<name>A0A3M9YDK5_9PEZI</name>
<evidence type="ECO:0000313" key="2">
    <source>
        <dbReference type="EMBL" id="RNJ58191.1"/>
    </source>
</evidence>
<dbReference type="EMBL" id="RBVV01000030">
    <property type="protein sequence ID" value="RNJ58191.1"/>
    <property type="molecule type" value="Genomic_DNA"/>
</dbReference>
<feature type="compositionally biased region" description="Polar residues" evidence="1">
    <location>
        <begin position="209"/>
        <end position="220"/>
    </location>
</feature>
<dbReference type="GeneID" id="39608837"/>
<sequence length="573" mass="62862">MADDEKTKAEKLAAAKKRVEAMKKKKNKKAAGSSKTKEEAEPAAAAEAEAEAAPAEEKPEEKADEAVEEKNEEAVEDTRPDTEEPSTEDRPASPSQAQPSLAQQSKLRSASFRKGSISTGVTGPLSPGPFSPDGESATDIYRKHVTRIEELEKENKRLAKDATESEKRWKKAEEDLADLREEDGDASAKPPASDEQVDQLKSEIAALERQNSQLQQQVSRGTARHGSSPSSTTGSPPAVAELEARLIDKSATIETMELEISKLRAQLERSTSDREQIPALEERVARSEKAAGLAQRELADLRRNLDRTAEKAVREGSERTSAETKLRALEHDLADAIAARLEAEKKADGLEKKVATLTTLHKEQDARSQAMRRDKERAEKEVLELKTKVETLDAEGARLRSRKSAEGGGGLDDDGVDELENEERLRLEKKVRELESENHDLRRGLWQDKRRQLSGGQDVASPGGGFQDVDLGGASPLAGRKHGQHGGGGLGDFFQSGINALTGHGGDEDGFLEDDDIDFDEDAFRQAQADDAKARLERIKDIKRGLKNWEGWRLDLVEIRRGGEEGHGEVFEV</sequence>
<accession>A0A3M9YDK5</accession>
<dbReference type="STRING" id="1051616.A0A3M9YDK5"/>
<feature type="compositionally biased region" description="Low complexity" evidence="1">
    <location>
        <begin position="226"/>
        <end position="237"/>
    </location>
</feature>
<evidence type="ECO:0000256" key="1">
    <source>
        <dbReference type="SAM" id="MobiDB-lite"/>
    </source>
</evidence>
<dbReference type="Gene3D" id="1.20.5.1160">
    <property type="entry name" value="Vasodilator-stimulated phosphoprotein"/>
    <property type="match status" value="1"/>
</dbReference>
<reference evidence="2 3" key="1">
    <citation type="submission" date="2018-10" db="EMBL/GenBank/DDBJ databases">
        <title>Genome sequence of Verticillium nonalfalfae VnAa140.</title>
        <authorList>
            <person name="Stajich J.E."/>
            <person name="Kasson M.T."/>
        </authorList>
    </citation>
    <scope>NUCLEOTIDE SEQUENCE [LARGE SCALE GENOMIC DNA]</scope>
    <source>
        <strain evidence="2 3">VnAa140</strain>
    </source>
</reference>
<dbReference type="AlphaFoldDB" id="A0A3M9YDK5"/>